<dbReference type="EMBL" id="JAAHFQ010000037">
    <property type="protein sequence ID" value="NER26581.1"/>
    <property type="molecule type" value="Genomic_DNA"/>
</dbReference>
<evidence type="ECO:0000256" key="2">
    <source>
        <dbReference type="SAM" id="SignalP"/>
    </source>
</evidence>
<gene>
    <name evidence="3" type="ORF">F6J89_02860</name>
</gene>
<comment type="caution">
    <text evidence="3">The sequence shown here is derived from an EMBL/GenBank/DDBJ whole genome shotgun (WGS) entry which is preliminary data.</text>
</comment>
<feature type="chain" id="PRO_5025382985" description="Lipoprotein" evidence="2">
    <location>
        <begin position="26"/>
        <end position="234"/>
    </location>
</feature>
<protein>
    <recommendedName>
        <fullName evidence="4">Lipoprotein</fullName>
    </recommendedName>
</protein>
<accession>A0A6B3NAD0</accession>
<name>A0A6B3NAD0_9CYAN</name>
<reference evidence="3" key="1">
    <citation type="submission" date="2019-11" db="EMBL/GenBank/DDBJ databases">
        <title>Genomic insights into an expanded diversity of filamentous marine cyanobacteria reveals the extraordinary biosynthetic potential of Moorea and Okeania.</title>
        <authorList>
            <person name="Ferreira Leao T."/>
            <person name="Wang M."/>
            <person name="Moss N."/>
            <person name="Da Silva R."/>
            <person name="Sanders J."/>
            <person name="Nurk S."/>
            <person name="Gurevich A."/>
            <person name="Humphrey G."/>
            <person name="Reher R."/>
            <person name="Zhu Q."/>
            <person name="Belda-Ferre P."/>
            <person name="Glukhov E."/>
            <person name="Rex R."/>
            <person name="Dorrestein P.C."/>
            <person name="Knight R."/>
            <person name="Pevzner P."/>
            <person name="Gerwick W.H."/>
            <person name="Gerwick L."/>
        </authorList>
    </citation>
    <scope>NUCLEOTIDE SEQUENCE</scope>
    <source>
        <strain evidence="3">SIO1C4</strain>
    </source>
</reference>
<sequence>MFKPTKSISILTFVLLMGCASPDSAPQSANYSSNISASTPTTTAETTNSATLPDTIIIPGERIGSVTSNTSRQQLTQLFGEQRLTDEQVHMGEGFTQPGTRVNLGSDLSFTIVWADPNRLQVQEVRNLGSDWQTPQGIGVGTTFAQLQEQLGSFEIYGLAWDYGGTVLLQGTKLAGYEQLLILRLQAAPDAAQKSPEDYQAVLGDSTFSSSNPHMGRLNLKVGEIIVQLAPNTQ</sequence>
<keyword evidence="2" id="KW-0732">Signal</keyword>
<feature type="region of interest" description="Disordered" evidence="1">
    <location>
        <begin position="27"/>
        <end position="52"/>
    </location>
</feature>
<evidence type="ECO:0000313" key="3">
    <source>
        <dbReference type="EMBL" id="NER26581.1"/>
    </source>
</evidence>
<dbReference type="AlphaFoldDB" id="A0A6B3NAD0"/>
<feature type="compositionally biased region" description="Low complexity" evidence="1">
    <location>
        <begin position="36"/>
        <end position="51"/>
    </location>
</feature>
<evidence type="ECO:0000256" key="1">
    <source>
        <dbReference type="SAM" id="MobiDB-lite"/>
    </source>
</evidence>
<organism evidence="3">
    <name type="scientific">Symploca sp. SIO1C4</name>
    <dbReference type="NCBI Taxonomy" id="2607765"/>
    <lineage>
        <taxon>Bacteria</taxon>
        <taxon>Bacillati</taxon>
        <taxon>Cyanobacteriota</taxon>
        <taxon>Cyanophyceae</taxon>
        <taxon>Coleofasciculales</taxon>
        <taxon>Coleofasciculaceae</taxon>
        <taxon>Symploca</taxon>
    </lineage>
</organism>
<dbReference type="PROSITE" id="PS51257">
    <property type="entry name" value="PROKAR_LIPOPROTEIN"/>
    <property type="match status" value="1"/>
</dbReference>
<proteinExistence type="predicted"/>
<evidence type="ECO:0008006" key="4">
    <source>
        <dbReference type="Google" id="ProtNLM"/>
    </source>
</evidence>
<feature type="signal peptide" evidence="2">
    <location>
        <begin position="1"/>
        <end position="25"/>
    </location>
</feature>